<accession>A0A314Y4H9</accession>
<evidence type="ECO:0000313" key="3">
    <source>
        <dbReference type="Proteomes" id="UP000250321"/>
    </source>
</evidence>
<organism evidence="2 3">
    <name type="scientific">Prunus yedoensis var. nudiflora</name>
    <dbReference type="NCBI Taxonomy" id="2094558"/>
    <lineage>
        <taxon>Eukaryota</taxon>
        <taxon>Viridiplantae</taxon>
        <taxon>Streptophyta</taxon>
        <taxon>Embryophyta</taxon>
        <taxon>Tracheophyta</taxon>
        <taxon>Spermatophyta</taxon>
        <taxon>Magnoliopsida</taxon>
        <taxon>eudicotyledons</taxon>
        <taxon>Gunneridae</taxon>
        <taxon>Pentapetalae</taxon>
        <taxon>rosids</taxon>
        <taxon>fabids</taxon>
        <taxon>Rosales</taxon>
        <taxon>Rosaceae</taxon>
        <taxon>Amygdaloideae</taxon>
        <taxon>Amygdaleae</taxon>
        <taxon>Prunus</taxon>
    </lineage>
</organism>
<gene>
    <name evidence="2" type="ORF">Pyn_37143</name>
</gene>
<dbReference type="AlphaFoldDB" id="A0A314Y4H9"/>
<comment type="caution">
    <text evidence="2">The sequence shown here is derived from an EMBL/GenBank/DDBJ whole genome shotgun (WGS) entry which is preliminary data.</text>
</comment>
<proteinExistence type="predicted"/>
<dbReference type="Proteomes" id="UP000250321">
    <property type="component" value="Unassembled WGS sequence"/>
</dbReference>
<keyword evidence="1" id="KW-0812">Transmembrane</keyword>
<keyword evidence="1" id="KW-0472">Membrane</keyword>
<keyword evidence="1" id="KW-1133">Transmembrane helix</keyword>
<protein>
    <submittedName>
        <fullName evidence="2">Uncharacterized protein</fullName>
    </submittedName>
</protein>
<evidence type="ECO:0000256" key="1">
    <source>
        <dbReference type="SAM" id="Phobius"/>
    </source>
</evidence>
<feature type="transmembrane region" description="Helical" evidence="1">
    <location>
        <begin position="87"/>
        <end position="109"/>
    </location>
</feature>
<feature type="transmembrane region" description="Helical" evidence="1">
    <location>
        <begin position="115"/>
        <end position="136"/>
    </location>
</feature>
<name>A0A314Y4H9_PRUYE</name>
<keyword evidence="3" id="KW-1185">Reference proteome</keyword>
<reference evidence="2 3" key="1">
    <citation type="submission" date="2018-02" db="EMBL/GenBank/DDBJ databases">
        <title>Draft genome of wild Prunus yedoensis var. nudiflora.</title>
        <authorList>
            <person name="Baek S."/>
            <person name="Kim J.-H."/>
            <person name="Choi K."/>
            <person name="Kim G.-B."/>
            <person name="Cho A."/>
            <person name="Jang H."/>
            <person name="Shin C.-H."/>
            <person name="Yu H.-J."/>
            <person name="Mun J.-H."/>
        </authorList>
    </citation>
    <scope>NUCLEOTIDE SEQUENCE [LARGE SCALE GENOMIC DNA]</scope>
    <source>
        <strain evidence="3">cv. Jeju island</strain>
        <tissue evidence="2">Leaf</tissue>
    </source>
</reference>
<sequence length="137" mass="15204">MPFFKDLHAYLLSFESQTIQPSPSIAYAFTATQQLFFAGSSSSFCPNSLHLIVVVALLATLDVIVTFLTVVLVAFNRSLVSFPSRIHCLIMMLLMPCFLMDFLVALLHLFGVPSITPLVIMPLCVIIDSLLHIFLLL</sequence>
<dbReference type="EMBL" id="PJQY01001516">
    <property type="protein sequence ID" value="PQQ01972.1"/>
    <property type="molecule type" value="Genomic_DNA"/>
</dbReference>
<feature type="transmembrane region" description="Helical" evidence="1">
    <location>
        <begin position="49"/>
        <end position="75"/>
    </location>
</feature>
<evidence type="ECO:0000313" key="2">
    <source>
        <dbReference type="EMBL" id="PQQ01972.1"/>
    </source>
</evidence>